<dbReference type="PANTHER" id="PTHR43289:SF6">
    <property type="entry name" value="SERINE_THREONINE-PROTEIN KINASE NEKL-3"/>
    <property type="match status" value="1"/>
</dbReference>
<proteinExistence type="predicted"/>
<dbReference type="RefSeq" id="WP_136846155.1">
    <property type="nucleotide sequence ID" value="NZ_SSTM01000007.1"/>
</dbReference>
<evidence type="ECO:0000256" key="6">
    <source>
        <dbReference type="ARBA" id="ARBA00022840"/>
    </source>
</evidence>
<keyword evidence="6" id="KW-0067">ATP-binding</keyword>
<dbReference type="PROSITE" id="PS50011">
    <property type="entry name" value="PROTEIN_KINASE_DOM"/>
    <property type="match status" value="1"/>
</dbReference>
<evidence type="ECO:0000256" key="7">
    <source>
        <dbReference type="SAM" id="MobiDB-lite"/>
    </source>
</evidence>
<dbReference type="Proteomes" id="UP000309454">
    <property type="component" value="Unassembled WGS sequence"/>
</dbReference>
<feature type="transmembrane region" description="Helical" evidence="8">
    <location>
        <begin position="526"/>
        <end position="548"/>
    </location>
</feature>
<feature type="transmembrane region" description="Helical" evidence="8">
    <location>
        <begin position="425"/>
        <end position="449"/>
    </location>
</feature>
<evidence type="ECO:0000259" key="9">
    <source>
        <dbReference type="PROSITE" id="PS50011"/>
    </source>
</evidence>
<evidence type="ECO:0000256" key="5">
    <source>
        <dbReference type="ARBA" id="ARBA00022777"/>
    </source>
</evidence>
<feature type="transmembrane region" description="Helical" evidence="8">
    <location>
        <begin position="499"/>
        <end position="520"/>
    </location>
</feature>
<protein>
    <recommendedName>
        <fullName evidence="1">non-specific serine/threonine protein kinase</fullName>
        <ecNumber evidence="1">2.7.11.1</ecNumber>
    </recommendedName>
</protein>
<organism evidence="10 11">
    <name type="scientific">Parvibacter caecicola</name>
    <dbReference type="NCBI Taxonomy" id="747645"/>
    <lineage>
        <taxon>Bacteria</taxon>
        <taxon>Bacillati</taxon>
        <taxon>Actinomycetota</taxon>
        <taxon>Coriobacteriia</taxon>
        <taxon>Coriobacteriales</taxon>
        <taxon>Coriobacteriaceae</taxon>
        <taxon>Parvibacter</taxon>
    </lineage>
</organism>
<keyword evidence="5" id="KW-0418">Kinase</keyword>
<evidence type="ECO:0000256" key="3">
    <source>
        <dbReference type="ARBA" id="ARBA00022679"/>
    </source>
</evidence>
<dbReference type="EC" id="2.7.11.1" evidence="1"/>
<evidence type="ECO:0000256" key="1">
    <source>
        <dbReference type="ARBA" id="ARBA00012513"/>
    </source>
</evidence>
<dbReference type="AlphaFoldDB" id="A0A4T9T9M0"/>
<dbReference type="Pfam" id="PF00069">
    <property type="entry name" value="Pkinase"/>
    <property type="match status" value="1"/>
</dbReference>
<dbReference type="InterPro" id="IPR000719">
    <property type="entry name" value="Prot_kinase_dom"/>
</dbReference>
<feature type="region of interest" description="Disordered" evidence="7">
    <location>
        <begin position="588"/>
        <end position="615"/>
    </location>
</feature>
<feature type="transmembrane region" description="Helical" evidence="8">
    <location>
        <begin position="469"/>
        <end position="487"/>
    </location>
</feature>
<dbReference type="GO" id="GO:0005524">
    <property type="term" value="F:ATP binding"/>
    <property type="evidence" value="ECO:0007669"/>
    <property type="project" value="UniProtKB-KW"/>
</dbReference>
<evidence type="ECO:0000256" key="4">
    <source>
        <dbReference type="ARBA" id="ARBA00022741"/>
    </source>
</evidence>
<reference evidence="10 11" key="1">
    <citation type="submission" date="2019-04" db="EMBL/GenBank/DDBJ databases">
        <title>Microbes associate with the intestines of laboratory mice.</title>
        <authorList>
            <person name="Navarre W."/>
            <person name="Wong E."/>
            <person name="Huang K.C."/>
            <person name="Tropini C."/>
            <person name="Ng K."/>
            <person name="Yu B."/>
        </authorList>
    </citation>
    <scope>NUCLEOTIDE SEQUENCE [LARGE SCALE GENOMIC DNA]</scope>
    <source>
        <strain evidence="10 11">NM48_B13</strain>
    </source>
</reference>
<dbReference type="SMART" id="SM00220">
    <property type="entry name" value="S_TKc"/>
    <property type="match status" value="1"/>
</dbReference>
<keyword evidence="8" id="KW-1133">Transmembrane helix</keyword>
<dbReference type="PANTHER" id="PTHR43289">
    <property type="entry name" value="MITOGEN-ACTIVATED PROTEIN KINASE KINASE KINASE 20-RELATED"/>
    <property type="match status" value="1"/>
</dbReference>
<sequence length="627" mass="65579">MGLAVSGAVEVAGAAAPRLRLVRLEGFCPVARPAQDDGRYERRFTTLFVDEASCRSGGVAEVMRVQSPMGEQFALKRLRLSQPGLSEGTEQLLRDAFDAEFDTHQRLSELKGFPRLYGRATVEGCPVILMEWIEGITLQQAARQLAVDDEGRLSPLTAARLGRDLFELLARMSYVEGGLAHRDVSLRNVMVDTSRVPLADQAEEGAFELRLVDFGSAAIWEEGDSSLTGRYGGARGATADFAPPEMLTDDVAEVAQLRHSPAVDVYAAASVVYALLEGHPPYDLSFAAREQQGQRSAYRIKTELAFAPFEGAHAAAADMAAVLAREPEVAVAVGQEAAALEAAPSSGKVRTALCAVDQLLEQPISRCLAPQQPLRPSAAAMRDALGRFCDSYRQNIGRALRGQPLVECAIGQDERSRRVARRRRLSRGLVTAVSAAVLLAVTASAALLANGMPAAFPAPSGQWEGPMPGAAVAAVLLLPAAAGLLARAVSGKRGLAGPLLAALGGLAVSAVLTALVQWPSAAVAGALWAALAVAAAAPLCGFAATALFSPEAAAERAAEAAPKRPVLAWGADPAPMLGLEAPAAALPEAGLPEAAADESPTYEPDPDSDPAPRSEEVLIAEVCEETA</sequence>
<accession>A0A4T9T9M0</accession>
<keyword evidence="8" id="KW-0472">Membrane</keyword>
<evidence type="ECO:0000313" key="10">
    <source>
        <dbReference type="EMBL" id="TJW09745.1"/>
    </source>
</evidence>
<comment type="caution">
    <text evidence="10">The sequence shown here is derived from an EMBL/GenBank/DDBJ whole genome shotgun (WGS) entry which is preliminary data.</text>
</comment>
<keyword evidence="2" id="KW-0723">Serine/threonine-protein kinase</keyword>
<dbReference type="InterPro" id="IPR011009">
    <property type="entry name" value="Kinase-like_dom_sf"/>
</dbReference>
<dbReference type="EMBL" id="SSTM01000007">
    <property type="protein sequence ID" value="TJW09745.1"/>
    <property type="molecule type" value="Genomic_DNA"/>
</dbReference>
<dbReference type="SUPFAM" id="SSF56112">
    <property type="entry name" value="Protein kinase-like (PK-like)"/>
    <property type="match status" value="1"/>
</dbReference>
<keyword evidence="4" id="KW-0547">Nucleotide-binding</keyword>
<feature type="domain" description="Protein kinase" evidence="9">
    <location>
        <begin position="48"/>
        <end position="388"/>
    </location>
</feature>
<dbReference type="GO" id="GO:0004674">
    <property type="term" value="F:protein serine/threonine kinase activity"/>
    <property type="evidence" value="ECO:0007669"/>
    <property type="project" value="UniProtKB-KW"/>
</dbReference>
<name>A0A4T9T9M0_9ACTN</name>
<keyword evidence="3" id="KW-0808">Transferase</keyword>
<keyword evidence="11" id="KW-1185">Reference proteome</keyword>
<evidence type="ECO:0000256" key="2">
    <source>
        <dbReference type="ARBA" id="ARBA00022527"/>
    </source>
</evidence>
<evidence type="ECO:0000256" key="8">
    <source>
        <dbReference type="SAM" id="Phobius"/>
    </source>
</evidence>
<evidence type="ECO:0000313" key="11">
    <source>
        <dbReference type="Proteomes" id="UP000309454"/>
    </source>
</evidence>
<dbReference type="Gene3D" id="1.10.510.10">
    <property type="entry name" value="Transferase(Phosphotransferase) domain 1"/>
    <property type="match status" value="1"/>
</dbReference>
<dbReference type="OrthoDB" id="5150322at2"/>
<gene>
    <name evidence="10" type="ORF">E5982_08850</name>
</gene>
<keyword evidence="8" id="KW-0812">Transmembrane</keyword>